<dbReference type="GO" id="GO:0009103">
    <property type="term" value="P:lipopolysaccharide biosynthetic process"/>
    <property type="evidence" value="ECO:0007669"/>
    <property type="project" value="UniProtKB-UniRule"/>
</dbReference>
<dbReference type="OrthoDB" id="9815559at2"/>
<comment type="similarity">
    <text evidence="5">Belongs to the KdsB family.</text>
</comment>
<dbReference type="PANTHER" id="PTHR42866:SF2">
    <property type="entry name" value="3-DEOXY-MANNO-OCTULOSONATE CYTIDYLYLTRANSFERASE, MITOCHONDRIAL"/>
    <property type="match status" value="1"/>
</dbReference>
<comment type="pathway">
    <text evidence="5">Nucleotide-sugar biosynthesis; CMP-3-deoxy-D-manno-octulosonate biosynthesis; CMP-3-deoxy-D-manno-octulosonate from 3-deoxy-D-manno-octulosonate and CTP: step 1/1.</text>
</comment>
<sequence length="253" mass="27457">MSTHQSPDFLVVIPARLGSTRLPRKPLADIGGKPMVVRVAERAKQSLAQSVVVATDSPEIEAACTAHRIDCLLTSPDHPTGTDRLAEVAQLLKLPANSLIVNVQGDEPLIPAELINQVAQTLANNAQCAISTIAVPISDTSEIENPNVVKVVLNRLGEALYFSRAPIPFVRDAHNTQTAQHLRHLGIYAYRADFLQAYTRLEPAPPEQAEALEQLRALWNGYRIAVHTASEAPPAGVDTPEDLERVRKLLGSI</sequence>
<protein>
    <recommendedName>
        <fullName evidence="5">3-deoxy-manno-octulosonate cytidylyltransferase</fullName>
        <ecNumber evidence="5">2.7.7.38</ecNumber>
    </recommendedName>
    <alternativeName>
        <fullName evidence="5">CMP-2-keto-3-deoxyoctulosonic acid synthase</fullName>
        <shortName evidence="5">CKS</shortName>
        <shortName evidence="5">CMP-KDO synthase</shortName>
    </alternativeName>
</protein>
<dbReference type="SUPFAM" id="SSF53448">
    <property type="entry name" value="Nucleotide-diphospho-sugar transferases"/>
    <property type="match status" value="1"/>
</dbReference>
<dbReference type="NCBIfam" id="TIGR00466">
    <property type="entry name" value="kdsB"/>
    <property type="match status" value="1"/>
</dbReference>
<proteinExistence type="inferred from homology"/>
<gene>
    <name evidence="5" type="primary">kdsB</name>
    <name evidence="6" type="ORF">B6A14_03045</name>
</gene>
<accession>A0A210RYW1</accession>
<comment type="function">
    <text evidence="5">Activates KDO (a required 8-carbon sugar) for incorporation into bacterial lipopolysaccharide in Gram-negative bacteria.</text>
</comment>
<dbReference type="HAMAP" id="MF_00057">
    <property type="entry name" value="KdsB"/>
    <property type="match status" value="1"/>
</dbReference>
<dbReference type="AlphaFoldDB" id="A0A210RYW1"/>
<dbReference type="GO" id="GO:0008690">
    <property type="term" value="F:3-deoxy-manno-octulosonate cytidylyltransferase activity"/>
    <property type="evidence" value="ECO:0007669"/>
    <property type="project" value="UniProtKB-UniRule"/>
</dbReference>
<comment type="caution">
    <text evidence="6">The sequence shown here is derived from an EMBL/GenBank/DDBJ whole genome shotgun (WGS) entry which is preliminary data.</text>
</comment>
<dbReference type="Pfam" id="PF02348">
    <property type="entry name" value="CTP_transf_3"/>
    <property type="match status" value="1"/>
</dbReference>
<dbReference type="GO" id="GO:0005829">
    <property type="term" value="C:cytosol"/>
    <property type="evidence" value="ECO:0007669"/>
    <property type="project" value="TreeGrafter"/>
</dbReference>
<dbReference type="InterPro" id="IPR029044">
    <property type="entry name" value="Nucleotide-diphossugar_trans"/>
</dbReference>
<dbReference type="InterPro" id="IPR004528">
    <property type="entry name" value="KdsB"/>
</dbReference>
<dbReference type="InterPro" id="IPR003329">
    <property type="entry name" value="Cytidylyl_trans"/>
</dbReference>
<dbReference type="Proteomes" id="UP000196880">
    <property type="component" value="Unassembled WGS sequence"/>
</dbReference>
<dbReference type="RefSeq" id="WP_087908987.1">
    <property type="nucleotide sequence ID" value="NZ_NAIA01000002.1"/>
</dbReference>
<comment type="subcellular location">
    <subcellularLocation>
        <location evidence="5">Cytoplasm</location>
    </subcellularLocation>
    <subcellularLocation>
        <location evidence="1">Membrane</location>
    </subcellularLocation>
</comment>
<evidence type="ECO:0000256" key="4">
    <source>
        <dbReference type="ARBA" id="ARBA00022985"/>
    </source>
</evidence>
<dbReference type="GO" id="GO:0033468">
    <property type="term" value="P:CMP-keto-3-deoxy-D-manno-octulosonic acid biosynthetic process"/>
    <property type="evidence" value="ECO:0007669"/>
    <property type="project" value="UniProtKB-UniRule"/>
</dbReference>
<keyword evidence="5" id="KW-0963">Cytoplasm</keyword>
<dbReference type="UniPathway" id="UPA00358">
    <property type="reaction ID" value="UER00476"/>
</dbReference>
<comment type="catalytic activity">
    <reaction evidence="5">
        <text>3-deoxy-alpha-D-manno-oct-2-ulosonate + CTP = CMP-3-deoxy-beta-D-manno-octulosonate + diphosphate</text>
        <dbReference type="Rhea" id="RHEA:23448"/>
        <dbReference type="ChEBI" id="CHEBI:33019"/>
        <dbReference type="ChEBI" id="CHEBI:37563"/>
        <dbReference type="ChEBI" id="CHEBI:85986"/>
        <dbReference type="ChEBI" id="CHEBI:85987"/>
        <dbReference type="EC" id="2.7.7.38"/>
    </reaction>
</comment>
<reference evidence="6 7" key="1">
    <citation type="submission" date="2017-03" db="EMBL/GenBank/DDBJ databases">
        <title>New species Polynucleobacter sp. MWH-EgelM1-30-B4.</title>
        <authorList>
            <person name="Hahn M.W."/>
        </authorList>
    </citation>
    <scope>NUCLEOTIDE SEQUENCE [LARGE SCALE GENOMIC DNA]</scope>
    <source>
        <strain evidence="6 7">MWH-EgelM1-30-B4</strain>
    </source>
</reference>
<dbReference type="NCBIfam" id="NF003952">
    <property type="entry name" value="PRK05450.1-5"/>
    <property type="match status" value="1"/>
</dbReference>
<keyword evidence="4 5" id="KW-0448">Lipopolysaccharide biosynthesis</keyword>
<evidence type="ECO:0000256" key="3">
    <source>
        <dbReference type="ARBA" id="ARBA00022695"/>
    </source>
</evidence>
<evidence type="ECO:0000256" key="2">
    <source>
        <dbReference type="ARBA" id="ARBA00022679"/>
    </source>
</evidence>
<dbReference type="NCBIfam" id="NF009905">
    <property type="entry name" value="PRK13368.1"/>
    <property type="match status" value="1"/>
</dbReference>
<dbReference type="CDD" id="cd02517">
    <property type="entry name" value="CMP-KDO-Synthetase"/>
    <property type="match status" value="1"/>
</dbReference>
<evidence type="ECO:0000256" key="1">
    <source>
        <dbReference type="ARBA" id="ARBA00004370"/>
    </source>
</evidence>
<keyword evidence="3 5" id="KW-0548">Nucleotidyltransferase</keyword>
<dbReference type="GO" id="GO:0016020">
    <property type="term" value="C:membrane"/>
    <property type="evidence" value="ECO:0007669"/>
    <property type="project" value="UniProtKB-SubCell"/>
</dbReference>
<name>A0A210RYW1_9BURK</name>
<keyword evidence="2 5" id="KW-0808">Transferase</keyword>
<dbReference type="EC" id="2.7.7.38" evidence="5"/>
<evidence type="ECO:0000313" key="7">
    <source>
        <dbReference type="Proteomes" id="UP000196880"/>
    </source>
</evidence>
<dbReference type="Gene3D" id="3.90.550.10">
    <property type="entry name" value="Spore Coat Polysaccharide Biosynthesis Protein SpsA, Chain A"/>
    <property type="match status" value="1"/>
</dbReference>
<evidence type="ECO:0000256" key="5">
    <source>
        <dbReference type="HAMAP-Rule" id="MF_00057"/>
    </source>
</evidence>
<evidence type="ECO:0000313" key="6">
    <source>
        <dbReference type="EMBL" id="OWF66188.1"/>
    </source>
</evidence>
<dbReference type="EMBL" id="NAIA01000002">
    <property type="protein sequence ID" value="OWF66188.1"/>
    <property type="molecule type" value="Genomic_DNA"/>
</dbReference>
<dbReference type="FunFam" id="3.90.550.10:FF:000011">
    <property type="entry name" value="3-deoxy-manno-octulosonate cytidylyltransferase"/>
    <property type="match status" value="1"/>
</dbReference>
<organism evidence="6 7">
    <name type="scientific">Polynucleobacter hirudinilacicola</name>
    <dbReference type="NCBI Taxonomy" id="1743166"/>
    <lineage>
        <taxon>Bacteria</taxon>
        <taxon>Pseudomonadati</taxon>
        <taxon>Pseudomonadota</taxon>
        <taxon>Betaproteobacteria</taxon>
        <taxon>Burkholderiales</taxon>
        <taxon>Burkholderiaceae</taxon>
        <taxon>Polynucleobacter</taxon>
    </lineage>
</organism>
<keyword evidence="7" id="KW-1185">Reference proteome</keyword>
<dbReference type="PANTHER" id="PTHR42866">
    <property type="entry name" value="3-DEOXY-MANNO-OCTULOSONATE CYTIDYLYLTRANSFERASE"/>
    <property type="match status" value="1"/>
</dbReference>